<proteinExistence type="predicted"/>
<gene>
    <name evidence="2" type="ordered locus">Metok_0841</name>
</gene>
<protein>
    <recommendedName>
        <fullName evidence="4">TIGR00304 family protein</fullName>
    </recommendedName>
</protein>
<dbReference type="NCBIfam" id="TIGR00304">
    <property type="entry name" value="TIGR00304 family membrane protein"/>
    <property type="match status" value="1"/>
</dbReference>
<evidence type="ECO:0000256" key="1">
    <source>
        <dbReference type="SAM" id="Phobius"/>
    </source>
</evidence>
<dbReference type="STRING" id="647113.Metok_0841"/>
<dbReference type="eggNOG" id="arCOG02717">
    <property type="taxonomic scope" value="Archaea"/>
</dbReference>
<dbReference type="Proteomes" id="UP000009296">
    <property type="component" value="Chromosome"/>
</dbReference>
<dbReference type="GeneID" id="10772991"/>
<evidence type="ECO:0000313" key="2">
    <source>
        <dbReference type="EMBL" id="AEH06815.1"/>
    </source>
</evidence>
<sequence>MRPILVIFGMILITIGLFVLTLGMVYPNKYSEYHQQDESNESNEKQDVKVSGVVMIGPIPIVFGNSPSLAILSVLIVIAMMIWMFLFYSNVIIQK</sequence>
<keyword evidence="3" id="KW-1185">Reference proteome</keyword>
<name>F8AMC5_METOI</name>
<evidence type="ECO:0008006" key="4">
    <source>
        <dbReference type="Google" id="ProtNLM"/>
    </source>
</evidence>
<dbReference type="HOGENOM" id="CLU_149108_0_1_2"/>
<dbReference type="AlphaFoldDB" id="F8AMC5"/>
<keyword evidence="1" id="KW-1133">Transmembrane helix</keyword>
<dbReference type="KEGG" id="mok:Metok_0841"/>
<organism evidence="2 3">
    <name type="scientific">Methanothermococcus okinawensis (strain DSM 14208 / JCM 11175 / IH1)</name>
    <dbReference type="NCBI Taxonomy" id="647113"/>
    <lineage>
        <taxon>Archaea</taxon>
        <taxon>Methanobacteriati</taxon>
        <taxon>Methanobacteriota</taxon>
        <taxon>Methanomada group</taxon>
        <taxon>Methanococci</taxon>
        <taxon>Methanococcales</taxon>
        <taxon>Methanococcaceae</taxon>
        <taxon>Methanothermococcus</taxon>
    </lineage>
</organism>
<accession>F8AMC5</accession>
<evidence type="ECO:0000313" key="3">
    <source>
        <dbReference type="Proteomes" id="UP000009296"/>
    </source>
</evidence>
<keyword evidence="1" id="KW-0472">Membrane</keyword>
<dbReference type="InterPro" id="IPR002849">
    <property type="entry name" value="DUF131"/>
</dbReference>
<dbReference type="EMBL" id="CP002792">
    <property type="protein sequence ID" value="AEH06815.1"/>
    <property type="molecule type" value="Genomic_DNA"/>
</dbReference>
<keyword evidence="1" id="KW-0812">Transmembrane</keyword>
<dbReference type="RefSeq" id="WP_013867000.1">
    <property type="nucleotide sequence ID" value="NC_015636.1"/>
</dbReference>
<dbReference type="Pfam" id="PF01998">
    <property type="entry name" value="DUF131"/>
    <property type="match status" value="1"/>
</dbReference>
<feature type="transmembrane region" description="Helical" evidence="1">
    <location>
        <begin position="69"/>
        <end position="93"/>
    </location>
</feature>
<reference evidence="2" key="1">
    <citation type="submission" date="2011-05" db="EMBL/GenBank/DDBJ databases">
        <title>Complete sequence of chromosome of Methanothermococcus okinawensis IH1.</title>
        <authorList>
            <consortium name="US DOE Joint Genome Institute"/>
            <person name="Lucas S."/>
            <person name="Han J."/>
            <person name="Lapidus A."/>
            <person name="Cheng J.-F."/>
            <person name="Goodwin L."/>
            <person name="Pitluck S."/>
            <person name="Peters L."/>
            <person name="Mikhailova N."/>
            <person name="Held B."/>
            <person name="Han C."/>
            <person name="Tapia R."/>
            <person name="Land M."/>
            <person name="Hauser L."/>
            <person name="Kyrpides N."/>
            <person name="Ivanova N."/>
            <person name="Pagani I."/>
            <person name="Sieprawska-Lupa M."/>
            <person name="Takai K."/>
            <person name="Miyazaki J."/>
            <person name="Whitman W."/>
            <person name="Woyke T."/>
        </authorList>
    </citation>
    <scope>NUCLEOTIDE SEQUENCE</scope>
    <source>
        <strain evidence="2">IH1</strain>
    </source>
</reference>
<feature type="transmembrane region" description="Helical" evidence="1">
    <location>
        <begin position="6"/>
        <end position="26"/>
    </location>
</feature>
<dbReference type="OrthoDB" id="137740at2157"/>